<feature type="compositionally biased region" description="Low complexity" evidence="1">
    <location>
        <begin position="71"/>
        <end position="86"/>
    </location>
</feature>
<evidence type="ECO:0000256" key="1">
    <source>
        <dbReference type="SAM" id="MobiDB-lite"/>
    </source>
</evidence>
<dbReference type="STRING" id="31246.A0A183P699"/>
<dbReference type="AlphaFoldDB" id="A0A183P699"/>
<dbReference type="GO" id="GO:0000981">
    <property type="term" value="F:DNA-binding transcription factor activity, RNA polymerase II-specific"/>
    <property type="evidence" value="ECO:0007669"/>
    <property type="project" value="TreeGrafter"/>
</dbReference>
<protein>
    <submittedName>
        <fullName evidence="2">Uncharacterized protein</fullName>
    </submittedName>
</protein>
<name>A0A183P699_9TREM</name>
<keyword evidence="3" id="KW-1185">Reference proteome</keyword>
<dbReference type="GO" id="GO:0000977">
    <property type="term" value="F:RNA polymerase II transcription regulatory region sequence-specific DNA binding"/>
    <property type="evidence" value="ECO:0007669"/>
    <property type="project" value="TreeGrafter"/>
</dbReference>
<organism evidence="2 3">
    <name type="scientific">Schistosoma mattheei</name>
    <dbReference type="NCBI Taxonomy" id="31246"/>
    <lineage>
        <taxon>Eukaryota</taxon>
        <taxon>Metazoa</taxon>
        <taxon>Spiralia</taxon>
        <taxon>Lophotrochozoa</taxon>
        <taxon>Platyhelminthes</taxon>
        <taxon>Trematoda</taxon>
        <taxon>Digenea</taxon>
        <taxon>Strigeidida</taxon>
        <taxon>Schistosomatoidea</taxon>
        <taxon>Schistosomatidae</taxon>
        <taxon>Schistosoma</taxon>
    </lineage>
</organism>
<dbReference type="GO" id="GO:0045664">
    <property type="term" value="P:regulation of neuron differentiation"/>
    <property type="evidence" value="ECO:0007669"/>
    <property type="project" value="TreeGrafter"/>
</dbReference>
<proteinExistence type="predicted"/>
<accession>A0A183P699</accession>
<evidence type="ECO:0000313" key="3">
    <source>
        <dbReference type="Proteomes" id="UP000269396"/>
    </source>
</evidence>
<gene>
    <name evidence="2" type="ORF">SMTD_LOCUS9885</name>
</gene>
<evidence type="ECO:0000313" key="2">
    <source>
        <dbReference type="EMBL" id="VDP51971.1"/>
    </source>
</evidence>
<dbReference type="PANTHER" id="PTHR12451">
    <property type="entry name" value="TRANSCRIPTION FACTOR CASTOR PROTEIN MING -RELATED"/>
    <property type="match status" value="1"/>
</dbReference>
<dbReference type="GO" id="GO:0045944">
    <property type="term" value="P:positive regulation of transcription by RNA polymerase II"/>
    <property type="evidence" value="ECO:0007669"/>
    <property type="project" value="TreeGrafter"/>
</dbReference>
<dbReference type="Proteomes" id="UP000269396">
    <property type="component" value="Unassembled WGS sequence"/>
</dbReference>
<sequence length="292" mass="33496">MQFHAQTLLFPGLTPTIFNLPSCLTCTNTLTPIKSVTDQLINEKGEQDEIKEELFTKITKPTYLHQNELSNNTTTNNTTNNSNINNNPPAIINNILNPTELILNYATNYYLHGNHQSYNNKCLTEEDIIEGEEGEDMKKDEISTYSSDMEQLDLKTTSLWLTESDIHSIPNLVESIKKYHSNDECGFDIILRREEMIRHAKWHRKREESMQYGFMRYSPCDDCTVISCPHNGRQTHYHCMQSNCDKWCLRCLSPCAPLIWSQGFPTPAGGLSVSTDPVKASDIRFSSSRFRK</sequence>
<reference evidence="2 3" key="1">
    <citation type="submission" date="2018-11" db="EMBL/GenBank/DDBJ databases">
        <authorList>
            <consortium name="Pathogen Informatics"/>
        </authorList>
    </citation>
    <scope>NUCLEOTIDE SEQUENCE [LARGE SCALE GENOMIC DNA]</scope>
    <source>
        <strain>Denwood</strain>
        <strain evidence="3">Zambia</strain>
    </source>
</reference>
<dbReference type="InterPro" id="IPR040373">
    <property type="entry name" value="CASZ1"/>
</dbReference>
<dbReference type="GO" id="GO:0005634">
    <property type="term" value="C:nucleus"/>
    <property type="evidence" value="ECO:0007669"/>
    <property type="project" value="TreeGrafter"/>
</dbReference>
<feature type="region of interest" description="Disordered" evidence="1">
    <location>
        <begin position="65"/>
        <end position="86"/>
    </location>
</feature>
<dbReference type="PANTHER" id="PTHR12451:SF0">
    <property type="entry name" value="ZINC FINGER PROTEIN CASTOR HOMOLOG 1"/>
    <property type="match status" value="1"/>
</dbReference>
<dbReference type="EMBL" id="UZAL01030076">
    <property type="protein sequence ID" value="VDP51971.1"/>
    <property type="molecule type" value="Genomic_DNA"/>
</dbReference>